<reference evidence="1 2" key="1">
    <citation type="submission" date="2023-07" db="EMBL/GenBank/DDBJ databases">
        <title>Genomic Encyclopedia of Type Strains, Phase IV (KMG-IV): sequencing the most valuable type-strain genomes for metagenomic binning, comparative biology and taxonomic classification.</title>
        <authorList>
            <person name="Goeker M."/>
        </authorList>
    </citation>
    <scope>NUCLEOTIDE SEQUENCE [LARGE SCALE GENOMIC DNA]</scope>
    <source>
        <strain evidence="1 2">DSM 19562</strain>
    </source>
</reference>
<dbReference type="SUPFAM" id="SSF53448">
    <property type="entry name" value="Nucleotide-diphospho-sugar transferases"/>
    <property type="match status" value="1"/>
</dbReference>
<proteinExistence type="predicted"/>
<dbReference type="Proteomes" id="UP001236369">
    <property type="component" value="Unassembled WGS sequence"/>
</dbReference>
<accession>A0ABU0HGV2</accession>
<organism evidence="1 2">
    <name type="scientific">Methylobacterium persicinum</name>
    <dbReference type="NCBI Taxonomy" id="374426"/>
    <lineage>
        <taxon>Bacteria</taxon>
        <taxon>Pseudomonadati</taxon>
        <taxon>Pseudomonadota</taxon>
        <taxon>Alphaproteobacteria</taxon>
        <taxon>Hyphomicrobiales</taxon>
        <taxon>Methylobacteriaceae</taxon>
        <taxon>Methylobacterium</taxon>
    </lineage>
</organism>
<dbReference type="InterPro" id="IPR029044">
    <property type="entry name" value="Nucleotide-diphossugar_trans"/>
</dbReference>
<keyword evidence="2" id="KW-1185">Reference proteome</keyword>
<protein>
    <recommendedName>
        <fullName evidence="3">Glycosyl transferase</fullName>
    </recommendedName>
</protein>
<gene>
    <name evidence="1" type="ORF">QO016_001024</name>
</gene>
<name>A0ABU0HGV2_9HYPH</name>
<dbReference type="RefSeq" id="WP_238250128.1">
    <property type="nucleotide sequence ID" value="NZ_BPQX01000037.1"/>
</dbReference>
<comment type="caution">
    <text evidence="1">The sequence shown here is derived from an EMBL/GenBank/DDBJ whole genome shotgun (WGS) entry which is preliminary data.</text>
</comment>
<evidence type="ECO:0008006" key="3">
    <source>
        <dbReference type="Google" id="ProtNLM"/>
    </source>
</evidence>
<sequence>MSAGDHAVCVAINDRDRAWYEMLVPFILSLRQTDYNGRLIVISFGLSANKIDILRRQSIEVIEATEHDLPTGRFVEVAKLATREPTLKKLANYDADIWFCSETFDLFDCVDGDDLLVCRDAYFCDFITEPLIGPERGHNAARVRREVLSRHGSALQAGLVAGTTAAWRNFGNHLKACQQRIGIDFKRTYGTDTCFLHLWAAEDRVALLPETQNFVTKNGVTEIQDPDGQFVLMSEQGPIRGLHMTYDIRFLNRWRYYTNRPMRALQYGRVFALKALSEIAIPTPPRHFSDTIETIGLEIGSIFCEDGSTGHAFQDGESVTVIATGNHSMTLRAVRPLTPLVITVMTLSGLPGPIRTQIRLGEQQVTIQRDMSQWIETELMPGDEIQILTESLPGQMCKIAWILSDRHAMSQ</sequence>
<dbReference type="EMBL" id="JAUSVV010000002">
    <property type="protein sequence ID" value="MDQ0441541.1"/>
    <property type="molecule type" value="Genomic_DNA"/>
</dbReference>
<evidence type="ECO:0000313" key="1">
    <source>
        <dbReference type="EMBL" id="MDQ0441541.1"/>
    </source>
</evidence>
<evidence type="ECO:0000313" key="2">
    <source>
        <dbReference type="Proteomes" id="UP001236369"/>
    </source>
</evidence>